<dbReference type="AlphaFoldDB" id="A0A6A5VVE4"/>
<accession>A0A6A5VVE4</accession>
<feature type="compositionally biased region" description="Polar residues" evidence="2">
    <location>
        <begin position="86"/>
        <end position="97"/>
    </location>
</feature>
<dbReference type="InterPro" id="IPR013517">
    <property type="entry name" value="FG-GAP"/>
</dbReference>
<evidence type="ECO:0000313" key="4">
    <source>
        <dbReference type="Proteomes" id="UP000800036"/>
    </source>
</evidence>
<dbReference type="Gene3D" id="3.40.50.1110">
    <property type="entry name" value="SGNH hydrolase"/>
    <property type="match status" value="1"/>
</dbReference>
<evidence type="ECO:0000256" key="2">
    <source>
        <dbReference type="SAM" id="MobiDB-lite"/>
    </source>
</evidence>
<evidence type="ECO:0000313" key="3">
    <source>
        <dbReference type="EMBL" id="KAF1979712.1"/>
    </source>
</evidence>
<dbReference type="OrthoDB" id="3915838at2759"/>
<dbReference type="GO" id="GO:0004622">
    <property type="term" value="F:phosphatidylcholine lysophospholipase activity"/>
    <property type="evidence" value="ECO:0007669"/>
    <property type="project" value="TreeGrafter"/>
</dbReference>
<dbReference type="PANTHER" id="PTHR30383">
    <property type="entry name" value="THIOESTERASE 1/PROTEASE 1/LYSOPHOSPHOLIPASE L1"/>
    <property type="match status" value="1"/>
</dbReference>
<dbReference type="InterPro" id="IPR036514">
    <property type="entry name" value="SGNH_hydro_sf"/>
</dbReference>
<proteinExistence type="predicted"/>
<gene>
    <name evidence="3" type="ORF">BU23DRAFT_594897</name>
</gene>
<keyword evidence="1" id="KW-0732">Signal</keyword>
<organism evidence="3 4">
    <name type="scientific">Bimuria novae-zelandiae CBS 107.79</name>
    <dbReference type="NCBI Taxonomy" id="1447943"/>
    <lineage>
        <taxon>Eukaryota</taxon>
        <taxon>Fungi</taxon>
        <taxon>Dikarya</taxon>
        <taxon>Ascomycota</taxon>
        <taxon>Pezizomycotina</taxon>
        <taxon>Dothideomycetes</taxon>
        <taxon>Pleosporomycetidae</taxon>
        <taxon>Pleosporales</taxon>
        <taxon>Massarineae</taxon>
        <taxon>Didymosphaeriaceae</taxon>
        <taxon>Bimuria</taxon>
    </lineage>
</organism>
<dbReference type="PANTHER" id="PTHR30383:SF31">
    <property type="entry name" value="SGNH HYDROLASE-TYPE ESTERASE DOMAIN-CONTAINING PROTEIN-RELATED"/>
    <property type="match status" value="1"/>
</dbReference>
<keyword evidence="4" id="KW-1185">Reference proteome</keyword>
<sequence>MTLADIADPSFAYRTSDAEWTEPANKTFSDEERNPHWPQTDEIPLVNETSTRSSFTYNLTGLEFDQEDGEKRKRQSGKPLLRISLDGNNPDASSQGDYRQPLRKWLRFNGWDVNYIRSKANGNFTDNQNEGHPGYQIAAVKGAMNPVMNSQKPNLVLINAGTNDCTQADNPGLTPVDTGLPWVQKIPNRMREMIDQIYLESPGVTIILSTLLPNFRPDNWGPYVQVANQGFRQLGTEYTDKREKMIQDDGLRLADAFQKVVDAGFLVEPIDTGLGDGGSDDVCLPSSGTFGSAINSVRGETGYNDGTYTHSYHNKSMLGYHQIHFAQLVNHDDGDFPRDEFIMIMDPADRAYAKSSGGGSTFTNYMHDDWTPVNIVGQGTPEFLSRGVRFGDVNGDGLDDFICINREGSLFVSLNRDGSPPKLEYVGQIYSDRFPQGSVRLGDVDGDGRLDFCGMETSGYFSCWRNGSFYCGVTPRLSGDDSMSRDNILFGRVFGSGRADYIRIFETKIHIEELRVCILAVQEHGCGWRDGIQFCDTRGIGVDDMIFICGGGMADWYARTDNNGAPAWYVPDHLFELAVDRKFVHFADWNGDGRCDILHVDRGTGGVILYQNDRFQDDINPHIQPGQTVVSGAKCPQGYSPGLTDLAVHFADLDGDGRADYVCMNPDGRPVGWLNKPGSLTALNRIKVSVGFDRTNHRFADVDGDGRDDFIRIDKHTGNVQFWRNNGLIPSIGSSMNWIGYLNSWIPGKERGQNIRFPRMKQGSKRVNYHIVKPRTGTGITYYNSNCGDSGVGAGPDDGAGPTDPQLPTNPNGGGGGNNPCPICPRATKCGSWPDYPDFIALGDSYGAETRISTSSLVLATCMDRSPRLQRRPRQAPVGFVSEISNENYTVMSLFIGENDLDFADIAIWCLMVPNPLAKCENLINFAEKSVASGQYTGYDQTPEYQDFYKKLLETYRQVLWMPATADNWLFIYGYAMNNMIQKAIGQMRTEFPRSKSASSMLINSPKEIAGVTRKKTEASGASIYLTRSCPRTPTSLWIRATSWYCALREIHDNYGFDCDNYPEICPGGLSPRIGEQQAYDLKKAFHPKRIIYIKAAEYIQLNYRD</sequence>
<feature type="region of interest" description="Disordered" evidence="2">
    <location>
        <begin position="793"/>
        <end position="814"/>
    </location>
</feature>
<dbReference type="InterPro" id="IPR051532">
    <property type="entry name" value="Ester_Hydrolysis_Enzymes"/>
</dbReference>
<dbReference type="Pfam" id="PF13517">
    <property type="entry name" value="FG-GAP_3"/>
    <property type="match status" value="2"/>
</dbReference>
<feature type="region of interest" description="Disordered" evidence="2">
    <location>
        <begin position="63"/>
        <end position="97"/>
    </location>
</feature>
<feature type="region of interest" description="Disordered" evidence="2">
    <location>
        <begin position="1"/>
        <end position="41"/>
    </location>
</feature>
<name>A0A6A5VVE4_9PLEO</name>
<dbReference type="SUPFAM" id="SSF52266">
    <property type="entry name" value="SGNH hydrolase"/>
    <property type="match status" value="1"/>
</dbReference>
<dbReference type="InterPro" id="IPR028994">
    <property type="entry name" value="Integrin_alpha_N"/>
</dbReference>
<protein>
    <submittedName>
        <fullName evidence="3">Uncharacterized protein</fullName>
    </submittedName>
</protein>
<dbReference type="Gene3D" id="2.130.10.130">
    <property type="entry name" value="Integrin alpha, N-terminal"/>
    <property type="match status" value="1"/>
</dbReference>
<dbReference type="SUPFAM" id="SSF69318">
    <property type="entry name" value="Integrin alpha N-terminal domain"/>
    <property type="match status" value="2"/>
</dbReference>
<evidence type="ECO:0000256" key="1">
    <source>
        <dbReference type="ARBA" id="ARBA00022729"/>
    </source>
</evidence>
<reference evidence="3" key="1">
    <citation type="journal article" date="2020" name="Stud. Mycol.">
        <title>101 Dothideomycetes genomes: a test case for predicting lifestyles and emergence of pathogens.</title>
        <authorList>
            <person name="Haridas S."/>
            <person name="Albert R."/>
            <person name="Binder M."/>
            <person name="Bloem J."/>
            <person name="Labutti K."/>
            <person name="Salamov A."/>
            <person name="Andreopoulos B."/>
            <person name="Baker S."/>
            <person name="Barry K."/>
            <person name="Bills G."/>
            <person name="Bluhm B."/>
            <person name="Cannon C."/>
            <person name="Castanera R."/>
            <person name="Culley D."/>
            <person name="Daum C."/>
            <person name="Ezra D."/>
            <person name="Gonzalez J."/>
            <person name="Henrissat B."/>
            <person name="Kuo A."/>
            <person name="Liang C."/>
            <person name="Lipzen A."/>
            <person name="Lutzoni F."/>
            <person name="Magnuson J."/>
            <person name="Mondo S."/>
            <person name="Nolan M."/>
            <person name="Ohm R."/>
            <person name="Pangilinan J."/>
            <person name="Park H.-J."/>
            <person name="Ramirez L."/>
            <person name="Alfaro M."/>
            <person name="Sun H."/>
            <person name="Tritt A."/>
            <person name="Yoshinaga Y."/>
            <person name="Zwiers L.-H."/>
            <person name="Turgeon B."/>
            <person name="Goodwin S."/>
            <person name="Spatafora J."/>
            <person name="Crous P."/>
            <person name="Grigoriev I."/>
        </authorList>
    </citation>
    <scope>NUCLEOTIDE SEQUENCE</scope>
    <source>
        <strain evidence="3">CBS 107.79</strain>
    </source>
</reference>
<dbReference type="Proteomes" id="UP000800036">
    <property type="component" value="Unassembled WGS sequence"/>
</dbReference>
<dbReference type="EMBL" id="ML976657">
    <property type="protein sequence ID" value="KAF1979712.1"/>
    <property type="molecule type" value="Genomic_DNA"/>
</dbReference>